<accession>A0AA39CSB8</accession>
<keyword evidence="1" id="KW-0732">Signal</keyword>
<proteinExistence type="predicted"/>
<name>A0AA39CSB8_9EURO</name>
<evidence type="ECO:0008006" key="3">
    <source>
        <dbReference type="Google" id="ProtNLM"/>
    </source>
</evidence>
<evidence type="ECO:0000313" key="2">
    <source>
        <dbReference type="EMBL" id="KAJ9618180.1"/>
    </source>
</evidence>
<protein>
    <recommendedName>
        <fullName evidence="3">DUF4440 domain-containing protein</fullName>
    </recommendedName>
</protein>
<evidence type="ECO:0000256" key="1">
    <source>
        <dbReference type="SAM" id="SignalP"/>
    </source>
</evidence>
<sequence>MDRRILCWMLALSCMFAAALTHAGELTPAETDALQRDVRSLLSTFARGDTDAMIARTHPSVKRFAGGDAAYAKAARDAMKTLDDMGVKVIRDDVGEPTRTYAAGDEEVCFVPRTTVFIVDAQTVRSLAFMVAIRHVGETQWRYIDGAAMQTMPELLRQLLPDLQPDVPLPPVSVERLQVAPRT</sequence>
<dbReference type="AlphaFoldDB" id="A0AA39CSB8"/>
<gene>
    <name evidence="2" type="ORF">H2204_013135</name>
</gene>
<reference evidence="2" key="1">
    <citation type="submission" date="2022-10" db="EMBL/GenBank/DDBJ databases">
        <title>Culturing micro-colonial fungi from biological soil crusts in the Mojave desert and describing Neophaeococcomyces mojavensis, and introducing the new genera and species Taxawa tesnikishii.</title>
        <authorList>
            <person name="Kurbessoian T."/>
            <person name="Stajich J.E."/>
        </authorList>
    </citation>
    <scope>NUCLEOTIDE SEQUENCE</scope>
    <source>
        <strain evidence="2">TK_35</strain>
    </source>
</reference>
<feature type="chain" id="PRO_5041421020" description="DUF4440 domain-containing protein" evidence="1">
    <location>
        <begin position="24"/>
        <end position="183"/>
    </location>
</feature>
<feature type="signal peptide" evidence="1">
    <location>
        <begin position="1"/>
        <end position="23"/>
    </location>
</feature>
<comment type="caution">
    <text evidence="2">The sequence shown here is derived from an EMBL/GenBank/DDBJ whole genome shotgun (WGS) entry which is preliminary data.</text>
</comment>
<dbReference type="EMBL" id="JAPDRN010000144">
    <property type="protein sequence ID" value="KAJ9618180.1"/>
    <property type="molecule type" value="Genomic_DNA"/>
</dbReference>
<organism evidence="2">
    <name type="scientific">Knufia peltigerae</name>
    <dbReference type="NCBI Taxonomy" id="1002370"/>
    <lineage>
        <taxon>Eukaryota</taxon>
        <taxon>Fungi</taxon>
        <taxon>Dikarya</taxon>
        <taxon>Ascomycota</taxon>
        <taxon>Pezizomycotina</taxon>
        <taxon>Eurotiomycetes</taxon>
        <taxon>Chaetothyriomycetidae</taxon>
        <taxon>Chaetothyriales</taxon>
        <taxon>Trichomeriaceae</taxon>
        <taxon>Knufia</taxon>
    </lineage>
</organism>